<feature type="domain" description="DUF1281" evidence="1">
    <location>
        <begin position="30"/>
        <end position="205"/>
    </location>
</feature>
<dbReference type="InterPro" id="IPR041329">
    <property type="entry name" value="YubB_C"/>
</dbReference>
<dbReference type="SUPFAM" id="SSF160940">
    <property type="entry name" value="Api92-like"/>
    <property type="match status" value="1"/>
</dbReference>
<dbReference type="Proteomes" id="UP000028493">
    <property type="component" value="Unassembled WGS sequence"/>
</dbReference>
<dbReference type="InterPro" id="IPR023136">
    <property type="entry name" value="Api92-like_dom_sf"/>
</dbReference>
<evidence type="ECO:0000313" key="4">
    <source>
        <dbReference type="Proteomes" id="UP000028493"/>
    </source>
</evidence>
<sequence>MAEWCTNQLEITGKSVCLNVMQQWICGEETPRYRQAVLQNLRLFLAGCAGILKPTKPQTYSPYPELVRGTAAPTAQNLAFEQWLKLLQDNVPLNNDNIKRIDNLYRQSGLSLIRWDSVPAPAREIIAYLLTRQYTDWFGMVGWSDTPDIGACWDKLSAYPGSAQPCDMLMIMPARLATEINGNSGLLKDIATTAQFYDKQYGLEWPFGHHVRWERRNVSSLTVRFDSPWAPPSAELMGELSLVFDCEIRHWYSEASNQLKGYDCYDQGEHVDSGHGQSGRENRPALYLVNGEKAETARVLPAIAVGQ</sequence>
<accession>A0A077Q2V4</accession>
<dbReference type="Gene3D" id="1.10.3530.10">
    <property type="entry name" value="Api92-like"/>
    <property type="match status" value="1"/>
</dbReference>
<dbReference type="RefSeq" id="WP_038193485.1">
    <property type="nucleotide sequence ID" value="NZ_CAWLXS010000060.1"/>
</dbReference>
<feature type="domain" description="YubB ferredoxin-like" evidence="2">
    <location>
        <begin position="208"/>
        <end position="285"/>
    </location>
</feature>
<proteinExistence type="predicted"/>
<dbReference type="Pfam" id="PF18406">
    <property type="entry name" value="DUF1281_C"/>
    <property type="match status" value="1"/>
</dbReference>
<dbReference type="Gene3D" id="3.30.70.1270">
    <property type="entry name" value="Api92-like domains"/>
    <property type="match status" value="1"/>
</dbReference>
<dbReference type="Pfam" id="PF06924">
    <property type="entry name" value="DUF1281"/>
    <property type="match status" value="1"/>
</dbReference>
<gene>
    <name evidence="3" type="ORF">XBKB1_610013</name>
</gene>
<reference evidence="3" key="1">
    <citation type="submission" date="2013-07" db="EMBL/GenBank/DDBJ databases">
        <title>Sub-species coevolution in mutualistic symbiosis.</title>
        <authorList>
            <person name="Murfin K."/>
            <person name="Klassen J."/>
            <person name="Lee M."/>
            <person name="Forst S."/>
            <person name="Stock P."/>
            <person name="Goodrich-Blair H."/>
        </authorList>
    </citation>
    <scope>NUCLEOTIDE SEQUENCE [LARGE SCALE GENOMIC DNA]</scope>
    <source>
        <strain evidence="3">Kraussei Becker Underwood</strain>
    </source>
</reference>
<organism evidence="3 4">
    <name type="scientific">Xenorhabdus bovienii str. kraussei Becker Underwood</name>
    <dbReference type="NCBI Taxonomy" id="1398204"/>
    <lineage>
        <taxon>Bacteria</taxon>
        <taxon>Pseudomonadati</taxon>
        <taxon>Pseudomonadota</taxon>
        <taxon>Gammaproteobacteria</taxon>
        <taxon>Enterobacterales</taxon>
        <taxon>Morganellaceae</taxon>
        <taxon>Xenorhabdus</taxon>
    </lineage>
</organism>
<dbReference type="HOGENOM" id="CLU_076558_0_0_6"/>
<protein>
    <submittedName>
        <fullName evidence="3">Uncharacterized protein</fullName>
    </submittedName>
</protein>
<name>A0A077Q2V4_XENBV</name>
<evidence type="ECO:0000259" key="2">
    <source>
        <dbReference type="Pfam" id="PF18406"/>
    </source>
</evidence>
<evidence type="ECO:0000313" key="3">
    <source>
        <dbReference type="EMBL" id="CDH26374.1"/>
    </source>
</evidence>
<dbReference type="EMBL" id="CBSZ010000397">
    <property type="protein sequence ID" value="CDH26374.1"/>
    <property type="molecule type" value="Genomic_DNA"/>
</dbReference>
<evidence type="ECO:0000259" key="1">
    <source>
        <dbReference type="Pfam" id="PF06924"/>
    </source>
</evidence>
<comment type="caution">
    <text evidence="3">The sequence shown here is derived from an EMBL/GenBank/DDBJ whole genome shotgun (WGS) entry which is preliminary data.</text>
</comment>
<dbReference type="InterPro" id="IPR009694">
    <property type="entry name" value="DUF1281"/>
</dbReference>
<dbReference type="AlphaFoldDB" id="A0A077Q2V4"/>